<sequence>MTSNSKRGHDPLFKLFLREPETARDFLEAHLPEDIRSLVHLDTLRLESGSYVDEELKELHSDILYSVKMAEDAHCLLYCIVEHQSTEDEMMAWRMMKYTIRAMDDHLKKGYKTLPVVVPLLFYHGDVRPYPYSMDWLDCFEQPELARRVLSKPWPLIDVSVLDDDDIKTHRRMALLEMVQRDIRLRDGRELLGRLVQLIQLGLNSREQVEAVLRYTIMNGMAGEDIRPYINQLSGDIPEYEELMGTIAQQLEENGIQKGIEQERQASLERERAILEQERQASQERERRTLLDAARALIDNGVSPEVVMQTMGLSREELEQPRH</sequence>
<gene>
    <name evidence="4" type="ORF">D9O31_24935</name>
</gene>
<dbReference type="InterPro" id="IPR010106">
    <property type="entry name" value="RpnA"/>
</dbReference>
<dbReference type="InterPro" id="IPR006842">
    <property type="entry name" value="Transposase_31"/>
</dbReference>
<name>A0A403T777_SALER</name>
<dbReference type="PANTHER" id="PTHR34611">
    <property type="match status" value="1"/>
</dbReference>
<dbReference type="GO" id="GO:1990238">
    <property type="term" value="F:double-stranded DNA endonuclease activity"/>
    <property type="evidence" value="ECO:0007669"/>
    <property type="project" value="TreeGrafter"/>
</dbReference>
<comment type="similarity">
    <text evidence="1">Belongs to the Rpn/YhgA-like nuclease family.</text>
</comment>
<organism evidence="4">
    <name type="scientific">Salmonella enterica</name>
    <name type="common">Salmonella choleraesuis</name>
    <dbReference type="NCBI Taxonomy" id="28901"/>
    <lineage>
        <taxon>Bacteria</taxon>
        <taxon>Pseudomonadati</taxon>
        <taxon>Pseudomonadota</taxon>
        <taxon>Gammaproteobacteria</taxon>
        <taxon>Enterobacterales</taxon>
        <taxon>Enterobacteriaceae</taxon>
        <taxon>Salmonella</taxon>
    </lineage>
</organism>
<dbReference type="GO" id="GO:0006310">
    <property type="term" value="P:DNA recombination"/>
    <property type="evidence" value="ECO:0007669"/>
    <property type="project" value="TreeGrafter"/>
</dbReference>
<evidence type="ECO:0000256" key="1">
    <source>
        <dbReference type="ARBA" id="ARBA00009787"/>
    </source>
</evidence>
<protein>
    <submittedName>
        <fullName evidence="4">Rpn family recombination-promoting nuclease/putative transposase</fullName>
    </submittedName>
</protein>
<dbReference type="Pfam" id="PF04754">
    <property type="entry name" value="Transposase_31"/>
    <property type="match status" value="1"/>
</dbReference>
<comment type="caution">
    <text evidence="4">The sequence shown here is derived from an EMBL/GenBank/DDBJ whole genome shotgun (WGS) entry which is preliminary data.</text>
</comment>
<accession>A0A403T777</accession>
<dbReference type="Proteomes" id="UP000839526">
    <property type="component" value="Unassembled WGS sequence"/>
</dbReference>
<reference evidence="4" key="1">
    <citation type="submission" date="2018-10" db="EMBL/GenBank/DDBJ databases">
        <authorList>
            <consortium name="PulseNet: The National Subtyping Network for Foodborne Disease Surveillance"/>
            <person name="Tarr C.L."/>
            <person name="Trees E."/>
            <person name="Katz L.S."/>
            <person name="Carleton-Romer H.A."/>
            <person name="Stroika S."/>
            <person name="Kucerova Z."/>
            <person name="Roache K.F."/>
            <person name="Sabol A.L."/>
            <person name="Besser J."/>
            <person name="Gerner-Smidt P."/>
        </authorList>
    </citation>
    <scope>NUCLEOTIDE SEQUENCE [LARGE SCALE GENOMIC DNA]</scope>
    <source>
        <strain evidence="4">PNUSAS052121</strain>
    </source>
</reference>
<dbReference type="PANTHER" id="PTHR34611:SF2">
    <property type="entry name" value="INACTIVE RECOMBINATION-PROMOTING NUCLEASE-LIKE PROTEIN RPNE-RELATED"/>
    <property type="match status" value="1"/>
</dbReference>
<feature type="coiled-coil region" evidence="2">
    <location>
        <begin position="258"/>
        <end position="285"/>
    </location>
</feature>
<proteinExistence type="inferred from homology"/>
<feature type="domain" description="Transposase (putative) YhgA-like" evidence="3">
    <location>
        <begin position="9"/>
        <end position="209"/>
    </location>
</feature>
<evidence type="ECO:0000259" key="3">
    <source>
        <dbReference type="Pfam" id="PF04754"/>
    </source>
</evidence>
<dbReference type="InterPro" id="IPR051699">
    <property type="entry name" value="Rpn/YhgA-like_nuclease"/>
</dbReference>
<dbReference type="EMBL" id="RWAH01000044">
    <property type="protein sequence ID" value="MMS79649.1"/>
    <property type="molecule type" value="Genomic_DNA"/>
</dbReference>
<keyword evidence="2" id="KW-0175">Coiled coil</keyword>
<evidence type="ECO:0000313" key="4">
    <source>
        <dbReference type="EMBL" id="MMS79649.1"/>
    </source>
</evidence>
<evidence type="ECO:0000256" key="2">
    <source>
        <dbReference type="SAM" id="Coils"/>
    </source>
</evidence>
<dbReference type="NCBIfam" id="TIGR01784">
    <property type="entry name" value="T_den_put_tspse"/>
    <property type="match status" value="1"/>
</dbReference>
<dbReference type="AlphaFoldDB" id="A0A403T777"/>